<evidence type="ECO:0000313" key="4">
    <source>
        <dbReference type="EMBL" id="OTZ77960.1"/>
    </source>
</evidence>
<sequence length="336" mass="38825">MKKLELLNQYTCEDIYNVFDGVTPFTAGTGTWGIHGIVKIPDRPREYVFFVTFGQDKLGQEFKESITEKGVLTWQSQKKQGLKHPQILDFISHDHQKHNIYLFLRTRKINLKTNKTEPFTYMGRLAYLAHDLEKEHPVLFKWQLLDFEFATNEDCTALDLTLVKELSMSYDVKENSLLETSEPEKRGRQERGNNFSAKKNDFEVSNKKNKKIGLLGELLVFDYIHTQFINAGRHDLAEKIIHTSVVEGDGAGYDIRSFKEDGSPLYLEVKTTKGGINSDFFISPNELAFSKEHSNSYQLIRVYEYNSATNSGKFYKIEGNLNKKLNLRSVQYSARF</sequence>
<organism evidence="4 5">
    <name type="scientific">Bacillus thuringiensis serovar kumamotoensis</name>
    <dbReference type="NCBI Taxonomy" id="132267"/>
    <lineage>
        <taxon>Bacteria</taxon>
        <taxon>Bacillati</taxon>
        <taxon>Bacillota</taxon>
        <taxon>Bacilli</taxon>
        <taxon>Bacillales</taxon>
        <taxon>Bacillaceae</taxon>
        <taxon>Bacillus</taxon>
        <taxon>Bacillus cereus group</taxon>
    </lineage>
</organism>
<feature type="domain" description="DUF3427" evidence="2">
    <location>
        <begin position="5"/>
        <end position="132"/>
    </location>
</feature>
<comment type="caution">
    <text evidence="4">The sequence shown here is derived from an EMBL/GenBank/DDBJ whole genome shotgun (WGS) entry which is preliminary data.</text>
</comment>
<dbReference type="Pfam" id="PF11907">
    <property type="entry name" value="DUF3427"/>
    <property type="match status" value="1"/>
</dbReference>
<feature type="domain" description="Protein NO VEIN C-terminal" evidence="3">
    <location>
        <begin position="217"/>
        <end position="309"/>
    </location>
</feature>
<feature type="region of interest" description="Disordered" evidence="1">
    <location>
        <begin position="177"/>
        <end position="200"/>
    </location>
</feature>
<feature type="compositionally biased region" description="Basic and acidic residues" evidence="1">
    <location>
        <begin position="177"/>
        <end position="191"/>
    </location>
</feature>
<evidence type="ECO:0000313" key="5">
    <source>
        <dbReference type="Proteomes" id="UP000195087"/>
    </source>
</evidence>
<protein>
    <recommendedName>
        <fullName evidence="6">Protein NO VEIN C-terminal domain-containing protein</fullName>
    </recommendedName>
</protein>
<evidence type="ECO:0000259" key="2">
    <source>
        <dbReference type="Pfam" id="PF11907"/>
    </source>
</evidence>
<dbReference type="EMBL" id="NFEH01000033">
    <property type="protein sequence ID" value="OTZ77960.1"/>
    <property type="molecule type" value="Genomic_DNA"/>
</dbReference>
<proteinExistence type="predicted"/>
<evidence type="ECO:0000259" key="3">
    <source>
        <dbReference type="Pfam" id="PF13020"/>
    </source>
</evidence>
<gene>
    <name evidence="4" type="ORF">BK769_04165</name>
</gene>
<dbReference type="Proteomes" id="UP000195087">
    <property type="component" value="Unassembled WGS sequence"/>
</dbReference>
<dbReference type="AlphaFoldDB" id="A0A9X6PSU4"/>
<dbReference type="InterPro" id="IPR021835">
    <property type="entry name" value="DUF3427"/>
</dbReference>
<reference evidence="4 5" key="1">
    <citation type="submission" date="2016-10" db="EMBL/GenBank/DDBJ databases">
        <title>Comparative genomics of Bacillus thuringiensis reveals a path to pathogens against multiple invertebrate hosts.</title>
        <authorList>
            <person name="Zheng J."/>
            <person name="Gao Q."/>
            <person name="Liu H."/>
            <person name="Peng D."/>
            <person name="Ruan L."/>
            <person name="Sun M."/>
        </authorList>
    </citation>
    <scope>NUCLEOTIDE SEQUENCE [LARGE SCALE GENOMIC DNA]</scope>
    <source>
        <strain evidence="4">BGSC 4W1</strain>
    </source>
</reference>
<dbReference type="RefSeq" id="WP_086391429.1">
    <property type="nucleotide sequence ID" value="NZ_NFEH01000033.1"/>
</dbReference>
<dbReference type="InterPro" id="IPR024975">
    <property type="entry name" value="NOV_C"/>
</dbReference>
<evidence type="ECO:0008006" key="6">
    <source>
        <dbReference type="Google" id="ProtNLM"/>
    </source>
</evidence>
<accession>A0A9X6PSU4</accession>
<name>A0A9X6PSU4_BACUK</name>
<dbReference type="Pfam" id="PF13020">
    <property type="entry name" value="NOV_C"/>
    <property type="match status" value="1"/>
</dbReference>
<evidence type="ECO:0000256" key="1">
    <source>
        <dbReference type="SAM" id="MobiDB-lite"/>
    </source>
</evidence>